<dbReference type="EMBL" id="HBJA01049044">
    <property type="protein sequence ID" value="CAE0806236.1"/>
    <property type="molecule type" value="Transcribed_RNA"/>
</dbReference>
<name>A0A6T1YCA7_9EUGL</name>
<sequence>MRKVWVCPFSWQLESPPLYNSVGEGVKEGIHILELSPLGQCVQALIPPSAAPVCAWGPHRPIRAPVRHPCATLRRPGHVLHILSVLSMRGKGSITLDNPLAAARG</sequence>
<dbReference type="EMBL" id="HBJA01049043">
    <property type="protein sequence ID" value="CAE0806235.1"/>
    <property type="molecule type" value="Transcribed_RNA"/>
</dbReference>
<reference evidence="2" key="1">
    <citation type="submission" date="2021-01" db="EMBL/GenBank/DDBJ databases">
        <authorList>
            <person name="Corre E."/>
            <person name="Pelletier E."/>
            <person name="Niang G."/>
            <person name="Scheremetjew M."/>
            <person name="Finn R."/>
            <person name="Kale V."/>
            <person name="Holt S."/>
            <person name="Cochrane G."/>
            <person name="Meng A."/>
            <person name="Brown T."/>
            <person name="Cohen L."/>
        </authorList>
    </citation>
    <scope>NUCLEOTIDE SEQUENCE</scope>
    <source>
        <strain evidence="2">CCMP1594</strain>
    </source>
</reference>
<proteinExistence type="predicted"/>
<accession>A0A6T1YCA7</accession>
<dbReference type="AlphaFoldDB" id="A0A6T1YCA7"/>
<evidence type="ECO:0000313" key="1">
    <source>
        <dbReference type="EMBL" id="CAE0806235.1"/>
    </source>
</evidence>
<gene>
    <name evidence="1" type="ORF">EGYM00163_LOCUS17361</name>
    <name evidence="2" type="ORF">EGYM00163_LOCUS17362</name>
</gene>
<protein>
    <submittedName>
        <fullName evidence="2">Uncharacterized protein</fullName>
    </submittedName>
</protein>
<evidence type="ECO:0000313" key="2">
    <source>
        <dbReference type="EMBL" id="CAE0806236.1"/>
    </source>
</evidence>
<organism evidence="2">
    <name type="scientific">Eutreptiella gymnastica</name>
    <dbReference type="NCBI Taxonomy" id="73025"/>
    <lineage>
        <taxon>Eukaryota</taxon>
        <taxon>Discoba</taxon>
        <taxon>Euglenozoa</taxon>
        <taxon>Euglenida</taxon>
        <taxon>Spirocuta</taxon>
        <taxon>Euglenophyceae</taxon>
        <taxon>Eutreptiales</taxon>
        <taxon>Eutreptiaceae</taxon>
        <taxon>Eutreptiella</taxon>
    </lineage>
</organism>